<reference evidence="1 2" key="1">
    <citation type="submission" date="2021-06" db="EMBL/GenBank/DDBJ databases">
        <title>Caerostris darwini draft genome.</title>
        <authorList>
            <person name="Kono N."/>
            <person name="Arakawa K."/>
        </authorList>
    </citation>
    <scope>NUCLEOTIDE SEQUENCE [LARGE SCALE GENOMIC DNA]</scope>
</reference>
<name>A0AAV4WT49_9ARAC</name>
<evidence type="ECO:0000313" key="1">
    <source>
        <dbReference type="EMBL" id="GIY84723.1"/>
    </source>
</evidence>
<dbReference type="EMBL" id="BPLQ01014959">
    <property type="protein sequence ID" value="GIY84723.1"/>
    <property type="molecule type" value="Genomic_DNA"/>
</dbReference>
<dbReference type="AlphaFoldDB" id="A0AAV4WT49"/>
<organism evidence="1 2">
    <name type="scientific">Caerostris darwini</name>
    <dbReference type="NCBI Taxonomy" id="1538125"/>
    <lineage>
        <taxon>Eukaryota</taxon>
        <taxon>Metazoa</taxon>
        <taxon>Ecdysozoa</taxon>
        <taxon>Arthropoda</taxon>
        <taxon>Chelicerata</taxon>
        <taxon>Arachnida</taxon>
        <taxon>Araneae</taxon>
        <taxon>Araneomorphae</taxon>
        <taxon>Entelegynae</taxon>
        <taxon>Araneoidea</taxon>
        <taxon>Araneidae</taxon>
        <taxon>Caerostris</taxon>
    </lineage>
</organism>
<comment type="caution">
    <text evidence="1">The sequence shown here is derived from an EMBL/GenBank/DDBJ whole genome shotgun (WGS) entry which is preliminary data.</text>
</comment>
<gene>
    <name evidence="1" type="ORF">CDAR_310611</name>
</gene>
<sequence length="114" mass="12768">MDTVSHYILWQIADLLAKEGISDVTISNDVLTFSEICSKIKPQTSSYGKLLQLIPGITGRLLVVPLTSRLVESSRPPIVEMPMDTLSVLFCYKWQKPFRLVSTVAQDRSLPNNC</sequence>
<accession>A0AAV4WT49</accession>
<proteinExistence type="predicted"/>
<evidence type="ECO:0000313" key="2">
    <source>
        <dbReference type="Proteomes" id="UP001054837"/>
    </source>
</evidence>
<keyword evidence="2" id="KW-1185">Reference proteome</keyword>
<protein>
    <submittedName>
        <fullName evidence="1">Uncharacterized protein</fullName>
    </submittedName>
</protein>
<dbReference type="Proteomes" id="UP001054837">
    <property type="component" value="Unassembled WGS sequence"/>
</dbReference>